<dbReference type="InterPro" id="IPR041692">
    <property type="entry name" value="HHH_9"/>
</dbReference>
<evidence type="ECO:0000256" key="1">
    <source>
        <dbReference type="ARBA" id="ARBA00022763"/>
    </source>
</evidence>
<reference evidence="5 6" key="1">
    <citation type="submission" date="2021-12" db="EMBL/GenBank/DDBJ databases">
        <title>Discovery of the Pendulisporaceae a myxobacterial family with distinct sporulation behavior and unique specialized metabolism.</title>
        <authorList>
            <person name="Garcia R."/>
            <person name="Popoff A."/>
            <person name="Bader C.D."/>
            <person name="Loehr J."/>
            <person name="Walesch S."/>
            <person name="Walt C."/>
            <person name="Boldt J."/>
            <person name="Bunk B."/>
            <person name="Haeckl F.J.F.P.J."/>
            <person name="Gunesch A.P."/>
            <person name="Birkelbach J."/>
            <person name="Nuebel U."/>
            <person name="Pietschmann T."/>
            <person name="Bach T."/>
            <person name="Mueller R."/>
        </authorList>
    </citation>
    <scope>NUCLEOTIDE SEQUENCE [LARGE SCALE GENOMIC DNA]</scope>
    <source>
        <strain evidence="5 6">MSr11954</strain>
    </source>
</reference>
<organism evidence="5 6">
    <name type="scientific">Pendulispora albinea</name>
    <dbReference type="NCBI Taxonomy" id="2741071"/>
    <lineage>
        <taxon>Bacteria</taxon>
        <taxon>Pseudomonadati</taxon>
        <taxon>Myxococcota</taxon>
        <taxon>Myxococcia</taxon>
        <taxon>Myxococcales</taxon>
        <taxon>Sorangiineae</taxon>
        <taxon>Pendulisporaceae</taxon>
        <taxon>Pendulispora</taxon>
    </lineage>
</organism>
<dbReference type="PROSITE" id="PS50126">
    <property type="entry name" value="S1"/>
    <property type="match status" value="1"/>
</dbReference>
<dbReference type="Proteomes" id="UP001370348">
    <property type="component" value="Chromosome"/>
</dbReference>
<protein>
    <submittedName>
        <fullName evidence="5">RNA-binding transcriptional accessory protein</fullName>
    </submittedName>
</protein>
<dbReference type="CDD" id="cd05685">
    <property type="entry name" value="S1_Tex"/>
    <property type="match status" value="1"/>
</dbReference>
<dbReference type="InterPro" id="IPR044146">
    <property type="entry name" value="S1_Tex"/>
</dbReference>
<dbReference type="InterPro" id="IPR055179">
    <property type="entry name" value="Tex-like_central_region"/>
</dbReference>
<evidence type="ECO:0000256" key="2">
    <source>
        <dbReference type="ARBA" id="ARBA00023204"/>
    </source>
</evidence>
<keyword evidence="1" id="KW-0227">DNA damage</keyword>
<dbReference type="SUPFAM" id="SSF50249">
    <property type="entry name" value="Nucleic acid-binding proteins"/>
    <property type="match status" value="1"/>
</dbReference>
<accession>A0ABZ2M527</accession>
<dbReference type="InterPro" id="IPR012337">
    <property type="entry name" value="RNaseH-like_sf"/>
</dbReference>
<dbReference type="Pfam" id="PF22706">
    <property type="entry name" value="Tex_central_region"/>
    <property type="match status" value="1"/>
</dbReference>
<gene>
    <name evidence="5" type="ORF">LZC94_06660</name>
</gene>
<dbReference type="InterPro" id="IPR018974">
    <property type="entry name" value="Tex-like_N"/>
</dbReference>
<dbReference type="SUPFAM" id="SSF47781">
    <property type="entry name" value="RuvA domain 2-like"/>
    <property type="match status" value="2"/>
</dbReference>
<keyword evidence="2" id="KW-0234">DNA repair</keyword>
<dbReference type="PANTHER" id="PTHR10724">
    <property type="entry name" value="30S RIBOSOMAL PROTEIN S1"/>
    <property type="match status" value="1"/>
</dbReference>
<dbReference type="Pfam" id="PF09371">
    <property type="entry name" value="Tex_N"/>
    <property type="match status" value="1"/>
</dbReference>
<dbReference type="InterPro" id="IPR037027">
    <property type="entry name" value="YqgF/RNaseH-like_dom_sf"/>
</dbReference>
<dbReference type="InterPro" id="IPR012340">
    <property type="entry name" value="NA-bd_OB-fold"/>
</dbReference>
<proteinExistence type="predicted"/>
<dbReference type="Gene3D" id="1.10.10.650">
    <property type="entry name" value="RuvA domain 2-like"/>
    <property type="match status" value="1"/>
</dbReference>
<dbReference type="PANTHER" id="PTHR10724:SF10">
    <property type="entry name" value="S1 RNA-BINDING DOMAIN-CONTAINING PROTEIN 1"/>
    <property type="match status" value="1"/>
</dbReference>
<dbReference type="InterPro" id="IPR006641">
    <property type="entry name" value="YqgF/RNaseH-like_dom"/>
</dbReference>
<evidence type="ECO:0000313" key="6">
    <source>
        <dbReference type="Proteomes" id="UP001370348"/>
    </source>
</evidence>
<sequence length="806" mass="87076">MSTPEATVQSTDHTLAEGTVEGAFDPVPAIAEELALAPAAVRAVVKLLAEGATVPFIARYRKEATGGLDEVQIRTIEERRTYLLELHERRTAILGEIASQGKLTPELKAKIEAAKTKAELEDLYLPYKPKRRTRATIAKERGLEPLANTIWSQPKQGDPKTSALSFVDAKKEVPDVAAALAGARDICAERIAEHAEVRKLVREAFTQHAAMVVGKTKEFADKTTKFDAYASFEEPVSSIPSHRFLAIRRGENEGVLRASIDLAPEAVLPKIERAAGIVPASPFAGELTQAAQDAYKRLIVPSTQVDVRVELKLRSDRAAVDVFAQNLRELLLAAPFGPRTVLAIDPGQRTGCKCAVVDTTGKLLAHETIYLVQGAEATERAKKVLRELVRKHQPSAVAVGNGTHGRETELFARELLVAEGLQEVPCVSVSEAGASVYSASDIAREEFPDLDLTIRGAISIARRLQDPLAELVKIDPKSIGVGQYQHDVQQTLLARKLDDVVESCVNRVGVELNTASAPLLARVAGIGGSLAKKIVDYRHTRGAFKHRRALLDVPGVGPRTFEQAAGFLRIHGGENPLDASAVHPERYALVERMAADIGVPVGSLVGRAELVDKINPKRYQEGDVGSFTLQDILSELKKPGRDPRATFEPPKFRDDVRTMEDLRPDMELEGVVTNVTAFGAFVDIGVHQDGLVHVSKLTDRFVKDPNEVVKVGDKLKVRVLEVDLVRQRISLTARKEGAHAGGGGGGGAQGKGGGNRPPHNAGPRPQQGRGGPPPGANRGPQRGPGGQRPQEKSFSNNPFEKLLKKS</sequence>
<dbReference type="InterPro" id="IPR003029">
    <property type="entry name" value="S1_domain"/>
</dbReference>
<feature type="region of interest" description="Disordered" evidence="3">
    <location>
        <begin position="735"/>
        <end position="806"/>
    </location>
</feature>
<dbReference type="Pfam" id="PF00575">
    <property type="entry name" value="S1"/>
    <property type="match status" value="1"/>
</dbReference>
<feature type="domain" description="S1 motif" evidence="4">
    <location>
        <begin position="665"/>
        <end position="734"/>
    </location>
</feature>
<dbReference type="Pfam" id="PF16921">
    <property type="entry name" value="Tex_YqgF"/>
    <property type="match status" value="1"/>
</dbReference>
<dbReference type="Pfam" id="PF12836">
    <property type="entry name" value="HHH_3"/>
    <property type="match status" value="1"/>
</dbReference>
<evidence type="ECO:0000259" key="4">
    <source>
        <dbReference type="PROSITE" id="PS50126"/>
    </source>
</evidence>
<dbReference type="SUPFAM" id="SSF158832">
    <property type="entry name" value="Tex N-terminal region-like"/>
    <property type="match status" value="1"/>
</dbReference>
<keyword evidence="6" id="KW-1185">Reference proteome</keyword>
<dbReference type="InterPro" id="IPR032639">
    <property type="entry name" value="Tex_YqgF"/>
</dbReference>
<dbReference type="SUPFAM" id="SSF53098">
    <property type="entry name" value="Ribonuclease H-like"/>
    <property type="match status" value="1"/>
</dbReference>
<dbReference type="InterPro" id="IPR023323">
    <property type="entry name" value="Tex-like_dom_sf"/>
</dbReference>
<dbReference type="Gene3D" id="1.10.150.310">
    <property type="entry name" value="Tex RuvX-like domain-like"/>
    <property type="match status" value="1"/>
</dbReference>
<dbReference type="RefSeq" id="WP_394826579.1">
    <property type="nucleotide sequence ID" value="NZ_CP089984.1"/>
</dbReference>
<dbReference type="InterPro" id="IPR023319">
    <property type="entry name" value="Tex-like_HTH_dom_sf"/>
</dbReference>
<dbReference type="EMBL" id="CP089984">
    <property type="protein sequence ID" value="WXB16949.1"/>
    <property type="molecule type" value="Genomic_DNA"/>
</dbReference>
<dbReference type="InterPro" id="IPR003583">
    <property type="entry name" value="Hlx-hairpin-Hlx_DNA-bd_motif"/>
</dbReference>
<dbReference type="Gene3D" id="2.40.50.140">
    <property type="entry name" value="Nucleic acid-binding proteins"/>
    <property type="match status" value="1"/>
</dbReference>
<feature type="compositionally biased region" description="Gly residues" evidence="3">
    <location>
        <begin position="739"/>
        <end position="755"/>
    </location>
</feature>
<dbReference type="Gene3D" id="1.10.3500.10">
    <property type="entry name" value="Tex N-terminal region-like"/>
    <property type="match status" value="1"/>
</dbReference>
<dbReference type="SMART" id="SM00316">
    <property type="entry name" value="S1"/>
    <property type="match status" value="1"/>
</dbReference>
<dbReference type="Gene3D" id="3.30.420.140">
    <property type="entry name" value="YqgF/RNase H-like domain"/>
    <property type="match status" value="1"/>
</dbReference>
<dbReference type="Pfam" id="PF17674">
    <property type="entry name" value="HHH_9"/>
    <property type="match status" value="1"/>
</dbReference>
<dbReference type="SMART" id="SM00732">
    <property type="entry name" value="YqgFc"/>
    <property type="match status" value="1"/>
</dbReference>
<dbReference type="SMART" id="SM00278">
    <property type="entry name" value="HhH1"/>
    <property type="match status" value="2"/>
</dbReference>
<evidence type="ECO:0000256" key="3">
    <source>
        <dbReference type="SAM" id="MobiDB-lite"/>
    </source>
</evidence>
<dbReference type="InterPro" id="IPR010994">
    <property type="entry name" value="RuvA_2-like"/>
</dbReference>
<evidence type="ECO:0000313" key="5">
    <source>
        <dbReference type="EMBL" id="WXB16949.1"/>
    </source>
</evidence>
<name>A0ABZ2M527_9BACT</name>
<dbReference type="InterPro" id="IPR050437">
    <property type="entry name" value="Ribos_protein_bS1-like"/>
</dbReference>